<dbReference type="PANTHER" id="PTHR32060">
    <property type="entry name" value="TAIL-SPECIFIC PROTEASE"/>
    <property type="match status" value="1"/>
</dbReference>
<dbReference type="GO" id="GO:0004175">
    <property type="term" value="F:endopeptidase activity"/>
    <property type="evidence" value="ECO:0007669"/>
    <property type="project" value="TreeGrafter"/>
</dbReference>
<dbReference type="EMBL" id="CP014227">
    <property type="protein sequence ID" value="AMD85138.1"/>
    <property type="molecule type" value="Genomic_DNA"/>
</dbReference>
<dbReference type="PROSITE" id="PS51257">
    <property type="entry name" value="PROKAR_LIPOPROTEIN"/>
    <property type="match status" value="1"/>
</dbReference>
<dbReference type="EMBL" id="LT906449">
    <property type="protein sequence ID" value="SNV04714.1"/>
    <property type="molecule type" value="Genomic_DNA"/>
</dbReference>
<dbReference type="GO" id="GO:0030288">
    <property type="term" value="C:outer membrane-bounded periplasmic space"/>
    <property type="evidence" value="ECO:0007669"/>
    <property type="project" value="TreeGrafter"/>
</dbReference>
<dbReference type="PANTHER" id="PTHR32060:SF30">
    <property type="entry name" value="CARBOXY-TERMINAL PROCESSING PROTEASE CTPA"/>
    <property type="match status" value="1"/>
</dbReference>
<name>A0AAX2GVF6_9FLAO</name>
<accession>A0AAX2GVF6</accession>
<dbReference type="SMART" id="SM00245">
    <property type="entry name" value="TSPc"/>
    <property type="match status" value="1"/>
</dbReference>
<dbReference type="SUPFAM" id="SSF52096">
    <property type="entry name" value="ClpP/crotonase"/>
    <property type="match status" value="1"/>
</dbReference>
<protein>
    <submittedName>
        <fullName evidence="3">Carboxy-terminal protease</fullName>
    </submittedName>
    <submittedName>
        <fullName evidence="2">Carboxyl-terminal-processing protease</fullName>
    </submittedName>
</protein>
<dbReference type="GO" id="GO:0008236">
    <property type="term" value="F:serine-type peptidase activity"/>
    <property type="evidence" value="ECO:0007669"/>
    <property type="project" value="InterPro"/>
</dbReference>
<evidence type="ECO:0000313" key="4">
    <source>
        <dbReference type="Proteomes" id="UP000065822"/>
    </source>
</evidence>
<evidence type="ECO:0000313" key="3">
    <source>
        <dbReference type="EMBL" id="SNV04714.1"/>
    </source>
</evidence>
<dbReference type="CDD" id="cd07561">
    <property type="entry name" value="Peptidase_S41_CPP_like"/>
    <property type="match status" value="1"/>
</dbReference>
<dbReference type="AlphaFoldDB" id="A0AAX2GVF6"/>
<dbReference type="InterPro" id="IPR036034">
    <property type="entry name" value="PDZ_sf"/>
</dbReference>
<keyword evidence="3" id="KW-0378">Hydrolase</keyword>
<dbReference type="InterPro" id="IPR041613">
    <property type="entry name" value="Pept_S41_N"/>
</dbReference>
<keyword evidence="3" id="KW-0645">Protease</keyword>
<dbReference type="KEGG" id="chg:AXF12_06170"/>
<dbReference type="GO" id="GO:0006508">
    <property type="term" value="P:proteolysis"/>
    <property type="evidence" value="ECO:0007669"/>
    <property type="project" value="UniProtKB-KW"/>
</dbReference>
<dbReference type="Proteomes" id="UP000065822">
    <property type="component" value="Chromosome"/>
</dbReference>
<dbReference type="InterPro" id="IPR029045">
    <property type="entry name" value="ClpP/crotonase-like_dom_sf"/>
</dbReference>
<dbReference type="RefSeq" id="WP_066429253.1">
    <property type="nucleotide sequence ID" value="NZ_CP014227.1"/>
</dbReference>
<feature type="domain" description="PDZ" evidence="1">
    <location>
        <begin position="132"/>
        <end position="207"/>
    </location>
</feature>
<dbReference type="InterPro" id="IPR005151">
    <property type="entry name" value="Tail-specific_protease"/>
</dbReference>
<dbReference type="PROSITE" id="PS50106">
    <property type="entry name" value="PDZ"/>
    <property type="match status" value="1"/>
</dbReference>
<keyword evidence="4" id="KW-1185">Reference proteome</keyword>
<proteinExistence type="predicted"/>
<evidence type="ECO:0000259" key="1">
    <source>
        <dbReference type="PROSITE" id="PS50106"/>
    </source>
</evidence>
<dbReference type="GO" id="GO:0007165">
    <property type="term" value="P:signal transduction"/>
    <property type="evidence" value="ECO:0007669"/>
    <property type="project" value="TreeGrafter"/>
</dbReference>
<sequence length="505" mass="56091">MVKKFLLVSLIGLSVLSCGDDFDDKPVVPPVNKEPVNEDPKSDSEDVNLHVKDFIWQGLNSYYLWQGDVKDLADKRFGDSIPDLKNAKYKKFLEGYDNPKTLFYNLLNNYGRIDRFSYITDDYTVLEEAFKGISLSSGMDYQLMAYDNNGVVAVVRYVLPNSGAEAAGIKRGDAFTKVDGELLNTSNYRSLLLSGKTQLTLEMAKIEVGENNRYKVINTGKTVTLTQTKLTENPILISKVIEKGGHKIGYLMYNSFVADFDLKLNEVFAKFKAEGVTDLVLDLRYNGGGRVSSAIYLSSMITGQFNKQLFSKEQWNSKLQPIREKIGGVENFFVDKIYNNTGTTSLANINSLGLTRLYVLTTGRTASASELVINGLRAYIEVTQIGGTTVGKNQASVTVYDYIGTGRSRVKNPSHKWAMQPLVLKMANAKGFSDYTSGLAPTIELKENLSNMGVLGEESEPFLAKAIERITGQTSRAYTRKTVAPSLEVIDDSKSGIFGYNEMYK</sequence>
<dbReference type="SUPFAM" id="SSF50156">
    <property type="entry name" value="PDZ domain-like"/>
    <property type="match status" value="1"/>
</dbReference>
<dbReference type="Proteomes" id="UP000215539">
    <property type="component" value="Chromosome 1"/>
</dbReference>
<dbReference type="Pfam" id="PF03572">
    <property type="entry name" value="Peptidase_S41"/>
    <property type="match status" value="1"/>
</dbReference>
<reference evidence="2 4" key="1">
    <citation type="submission" date="2016-02" db="EMBL/GenBank/DDBJ databases">
        <authorList>
            <person name="Holder M.E."/>
            <person name="Ajami N.J."/>
            <person name="Petrosino J.F."/>
        </authorList>
    </citation>
    <scope>NUCLEOTIDE SEQUENCE [LARGE SCALE GENOMIC DNA]</scope>
    <source>
        <strain evidence="2 4">CCUG 32990</strain>
    </source>
</reference>
<reference evidence="3 5" key="2">
    <citation type="submission" date="2017-06" db="EMBL/GenBank/DDBJ databases">
        <authorList>
            <consortium name="Pathogen Informatics"/>
        </authorList>
    </citation>
    <scope>NUCLEOTIDE SEQUENCE [LARGE SCALE GENOMIC DNA]</scope>
    <source>
        <strain evidence="3 5">NCTC12947</strain>
    </source>
</reference>
<dbReference type="Pfam" id="PF18294">
    <property type="entry name" value="Pept_S41_N"/>
    <property type="match status" value="1"/>
</dbReference>
<dbReference type="InterPro" id="IPR001478">
    <property type="entry name" value="PDZ"/>
</dbReference>
<dbReference type="Gene3D" id="2.30.42.10">
    <property type="match status" value="1"/>
</dbReference>
<evidence type="ECO:0000313" key="2">
    <source>
        <dbReference type="EMBL" id="AMD85138.1"/>
    </source>
</evidence>
<dbReference type="Gene3D" id="3.90.226.10">
    <property type="entry name" value="2-enoyl-CoA Hydratase, Chain A, domain 1"/>
    <property type="match status" value="1"/>
</dbReference>
<dbReference type="Gene3D" id="3.30.750.170">
    <property type="match status" value="1"/>
</dbReference>
<gene>
    <name evidence="2" type="ORF">AXF12_06170</name>
    <name evidence="3" type="ORF">SAMEA44541418_00478</name>
</gene>
<organism evidence="3 5">
    <name type="scientific">Capnocytophaga haemolytica</name>
    <dbReference type="NCBI Taxonomy" id="45243"/>
    <lineage>
        <taxon>Bacteria</taxon>
        <taxon>Pseudomonadati</taxon>
        <taxon>Bacteroidota</taxon>
        <taxon>Flavobacteriia</taxon>
        <taxon>Flavobacteriales</taxon>
        <taxon>Flavobacteriaceae</taxon>
        <taxon>Capnocytophaga</taxon>
    </lineage>
</organism>
<evidence type="ECO:0000313" key="5">
    <source>
        <dbReference type="Proteomes" id="UP000215539"/>
    </source>
</evidence>